<evidence type="ECO:0000313" key="4">
    <source>
        <dbReference type="EMBL" id="MBK9298730.1"/>
    </source>
</evidence>
<reference evidence="4 5" key="1">
    <citation type="submission" date="2020-10" db="EMBL/GenBank/DDBJ databases">
        <title>Connecting structure to function with the recovery of over 1000 high-quality activated sludge metagenome-assembled genomes encoding full-length rRNA genes using long-read sequencing.</title>
        <authorList>
            <person name="Singleton C.M."/>
            <person name="Petriglieri F."/>
            <person name="Kristensen J.M."/>
            <person name="Kirkegaard R.H."/>
            <person name="Michaelsen T.Y."/>
            <person name="Andersen M.H."/>
            <person name="Karst S.M."/>
            <person name="Dueholm M.S."/>
            <person name="Nielsen P.H."/>
            <person name="Albertsen M."/>
        </authorList>
    </citation>
    <scope>NUCLEOTIDE SEQUENCE [LARGE SCALE GENOMIC DNA]</scope>
    <source>
        <strain evidence="4">Lyne_18-Q3-R50-59_MAXAC.006</strain>
    </source>
</reference>
<feature type="region of interest" description="Disordered" evidence="3">
    <location>
        <begin position="250"/>
        <end position="277"/>
    </location>
</feature>
<dbReference type="GO" id="GO:0003824">
    <property type="term" value="F:catalytic activity"/>
    <property type="evidence" value="ECO:0007669"/>
    <property type="project" value="InterPro"/>
</dbReference>
<evidence type="ECO:0000256" key="3">
    <source>
        <dbReference type="SAM" id="MobiDB-lite"/>
    </source>
</evidence>
<sequence>MGIATETTGRTLVVTIDRPKRRNAVDRTTADELHRAFVAFDADGGLDVAVLTGAGGNFCAGADLHAIGTGDGNRVSDDPDAPAPLGCTRLLLDKPVIAAVEGFAVAGGLELALWCDLRVAATDATFGVYCRRFGVPLVDGGTVRLPRLIGQSRASDMILTGRGISGVEAGEWGLANRTCAPGSALDAALELAASIAEFPQQCLRNDRRSSYEQWGLGLDDALANETRLGLATLHSGETLEGAARFVAGAGRSGAAVPPTREPGQPGLGPVETGDGQR</sequence>
<organism evidence="4 5">
    <name type="scientific">Candidatus Neomicrothrix subdominans</name>
    <dbReference type="NCBI Taxonomy" id="2954438"/>
    <lineage>
        <taxon>Bacteria</taxon>
        <taxon>Bacillati</taxon>
        <taxon>Actinomycetota</taxon>
        <taxon>Acidimicrobiia</taxon>
        <taxon>Acidimicrobiales</taxon>
        <taxon>Microthrixaceae</taxon>
        <taxon>Candidatus Neomicrothrix</taxon>
    </lineage>
</organism>
<dbReference type="PANTHER" id="PTHR43802:SF1">
    <property type="entry name" value="IP11341P-RELATED"/>
    <property type="match status" value="1"/>
</dbReference>
<evidence type="ECO:0000313" key="5">
    <source>
        <dbReference type="Proteomes" id="UP000727993"/>
    </source>
</evidence>
<comment type="caution">
    <text evidence="4">The sequence shown here is derived from an EMBL/GenBank/DDBJ whole genome shotgun (WGS) entry which is preliminary data.</text>
</comment>
<dbReference type="Proteomes" id="UP000727993">
    <property type="component" value="Unassembled WGS sequence"/>
</dbReference>
<dbReference type="InterPro" id="IPR029045">
    <property type="entry name" value="ClpP/crotonase-like_dom_sf"/>
</dbReference>
<dbReference type="PANTHER" id="PTHR43802">
    <property type="entry name" value="ENOYL-COA HYDRATASE"/>
    <property type="match status" value="1"/>
</dbReference>
<dbReference type="InterPro" id="IPR018376">
    <property type="entry name" value="Enoyl-CoA_hyd/isom_CS"/>
</dbReference>
<dbReference type="Pfam" id="PF00378">
    <property type="entry name" value="ECH_1"/>
    <property type="match status" value="1"/>
</dbReference>
<gene>
    <name evidence="4" type="ORF">IPN02_18260</name>
</gene>
<dbReference type="SUPFAM" id="SSF52096">
    <property type="entry name" value="ClpP/crotonase"/>
    <property type="match status" value="1"/>
</dbReference>
<protein>
    <submittedName>
        <fullName evidence="4">Crotonase/enoyl-CoA hydratase family protein</fullName>
    </submittedName>
</protein>
<dbReference type="NCBIfam" id="NF006108">
    <property type="entry name" value="PRK08259.1"/>
    <property type="match status" value="1"/>
</dbReference>
<evidence type="ECO:0000256" key="1">
    <source>
        <dbReference type="ARBA" id="ARBA00005254"/>
    </source>
</evidence>
<comment type="similarity">
    <text evidence="1 2">Belongs to the enoyl-CoA hydratase/isomerase family.</text>
</comment>
<dbReference type="Gene3D" id="3.90.226.10">
    <property type="entry name" value="2-enoyl-CoA Hydratase, Chain A, domain 1"/>
    <property type="match status" value="1"/>
</dbReference>
<dbReference type="EMBL" id="JADJZA010000010">
    <property type="protein sequence ID" value="MBK9298730.1"/>
    <property type="molecule type" value="Genomic_DNA"/>
</dbReference>
<dbReference type="CDD" id="cd06558">
    <property type="entry name" value="crotonase-like"/>
    <property type="match status" value="1"/>
</dbReference>
<dbReference type="AlphaFoldDB" id="A0A936NE96"/>
<name>A0A936NE96_9ACTN</name>
<evidence type="ECO:0000256" key="2">
    <source>
        <dbReference type="RuleBase" id="RU003707"/>
    </source>
</evidence>
<dbReference type="Gene3D" id="1.10.287.2460">
    <property type="match status" value="1"/>
</dbReference>
<dbReference type="PROSITE" id="PS00166">
    <property type="entry name" value="ENOYL_COA_HYDRATASE"/>
    <property type="match status" value="1"/>
</dbReference>
<dbReference type="InterPro" id="IPR001753">
    <property type="entry name" value="Enoyl-CoA_hydra/iso"/>
</dbReference>
<proteinExistence type="inferred from homology"/>
<accession>A0A936NE96</accession>